<dbReference type="InterPro" id="IPR020476">
    <property type="entry name" value="Nudix_hydrolase"/>
</dbReference>
<evidence type="ECO:0000259" key="5">
    <source>
        <dbReference type="PROSITE" id="PS51462"/>
    </source>
</evidence>
<dbReference type="PANTHER" id="PTHR43046">
    <property type="entry name" value="GDP-MANNOSE MANNOSYL HYDROLASE"/>
    <property type="match status" value="1"/>
</dbReference>
<evidence type="ECO:0000256" key="4">
    <source>
        <dbReference type="RuleBase" id="RU003476"/>
    </source>
</evidence>
<evidence type="ECO:0000256" key="1">
    <source>
        <dbReference type="ARBA" id="ARBA00001946"/>
    </source>
</evidence>
<dbReference type="InterPro" id="IPR015797">
    <property type="entry name" value="NUDIX_hydrolase-like_dom_sf"/>
</dbReference>
<sequence>MVHPARHSVSVAGVIVDDAGRCLLTKRQDNGQWQAPGGVLELAESIPDGLRREVREETGLEVEPLALTGVYKNMPLGVVALVFRCRLVGGELSTNDEVAEFRWVDPSAVDELMVEAFAVRVTDALRSASSPAIRSHDGESVTLESRNAL</sequence>
<dbReference type="EMBL" id="BIFH01000023">
    <property type="protein sequence ID" value="GCD97128.1"/>
    <property type="molecule type" value="Genomic_DNA"/>
</dbReference>
<feature type="domain" description="Nudix hydrolase" evidence="5">
    <location>
        <begin position="5"/>
        <end position="127"/>
    </location>
</feature>
<dbReference type="PROSITE" id="PS51462">
    <property type="entry name" value="NUDIX"/>
    <property type="match status" value="1"/>
</dbReference>
<dbReference type="PRINTS" id="PR00502">
    <property type="entry name" value="NUDIXFAMILY"/>
</dbReference>
<dbReference type="Proteomes" id="UP000286931">
    <property type="component" value="Unassembled WGS sequence"/>
</dbReference>
<keyword evidence="3 4" id="KW-0378">Hydrolase</keyword>
<reference evidence="6 7" key="1">
    <citation type="submission" date="2018-12" db="EMBL/GenBank/DDBJ databases">
        <title>Draft genome sequence of Embleya hyalina NBRC 13850T.</title>
        <authorList>
            <person name="Komaki H."/>
            <person name="Hosoyama A."/>
            <person name="Kimura A."/>
            <person name="Ichikawa N."/>
            <person name="Tamura T."/>
        </authorList>
    </citation>
    <scope>NUCLEOTIDE SEQUENCE [LARGE SCALE GENOMIC DNA]</scope>
    <source>
        <strain evidence="6 7">NBRC 13850</strain>
    </source>
</reference>
<evidence type="ECO:0000313" key="6">
    <source>
        <dbReference type="EMBL" id="GCD97128.1"/>
    </source>
</evidence>
<dbReference type="Pfam" id="PF00293">
    <property type="entry name" value="NUDIX"/>
    <property type="match status" value="1"/>
</dbReference>
<keyword evidence="7" id="KW-1185">Reference proteome</keyword>
<dbReference type="PROSITE" id="PS00893">
    <property type="entry name" value="NUDIX_BOX"/>
    <property type="match status" value="1"/>
</dbReference>
<dbReference type="Gene3D" id="3.90.79.10">
    <property type="entry name" value="Nucleoside Triphosphate Pyrophosphohydrolase"/>
    <property type="match status" value="1"/>
</dbReference>
<dbReference type="RefSeq" id="WP_126639142.1">
    <property type="nucleotide sequence ID" value="NZ_BIFH01000023.1"/>
</dbReference>
<name>A0A401YR95_9ACTN</name>
<evidence type="ECO:0000256" key="3">
    <source>
        <dbReference type="ARBA" id="ARBA00022801"/>
    </source>
</evidence>
<comment type="cofactor">
    <cofactor evidence="1">
        <name>Mg(2+)</name>
        <dbReference type="ChEBI" id="CHEBI:18420"/>
    </cofactor>
</comment>
<dbReference type="SUPFAM" id="SSF55811">
    <property type="entry name" value="Nudix"/>
    <property type="match status" value="1"/>
</dbReference>
<dbReference type="AlphaFoldDB" id="A0A401YR95"/>
<evidence type="ECO:0000313" key="7">
    <source>
        <dbReference type="Proteomes" id="UP000286931"/>
    </source>
</evidence>
<accession>A0A401YR95</accession>
<proteinExistence type="inferred from homology"/>
<gene>
    <name evidence="6" type="ORF">EHYA_04816</name>
</gene>
<comment type="caution">
    <text evidence="6">The sequence shown here is derived from an EMBL/GenBank/DDBJ whole genome shotgun (WGS) entry which is preliminary data.</text>
</comment>
<dbReference type="OrthoDB" id="9814308at2"/>
<comment type="similarity">
    <text evidence="2 4">Belongs to the Nudix hydrolase family.</text>
</comment>
<protein>
    <submittedName>
        <fullName evidence="6">NUDIX hydrolase</fullName>
    </submittedName>
</protein>
<organism evidence="6 7">
    <name type="scientific">Embleya hyalina</name>
    <dbReference type="NCBI Taxonomy" id="516124"/>
    <lineage>
        <taxon>Bacteria</taxon>
        <taxon>Bacillati</taxon>
        <taxon>Actinomycetota</taxon>
        <taxon>Actinomycetes</taxon>
        <taxon>Kitasatosporales</taxon>
        <taxon>Streptomycetaceae</taxon>
        <taxon>Embleya</taxon>
    </lineage>
</organism>
<dbReference type="InterPro" id="IPR020084">
    <property type="entry name" value="NUDIX_hydrolase_CS"/>
</dbReference>
<evidence type="ECO:0000256" key="2">
    <source>
        <dbReference type="ARBA" id="ARBA00005582"/>
    </source>
</evidence>
<dbReference type="GO" id="GO:0016787">
    <property type="term" value="F:hydrolase activity"/>
    <property type="evidence" value="ECO:0007669"/>
    <property type="project" value="UniProtKB-KW"/>
</dbReference>
<dbReference type="InterPro" id="IPR000086">
    <property type="entry name" value="NUDIX_hydrolase_dom"/>
</dbReference>
<dbReference type="PANTHER" id="PTHR43046:SF2">
    <property type="entry name" value="8-OXO-DGTP DIPHOSPHATASE-RELATED"/>
    <property type="match status" value="1"/>
</dbReference>